<name>A0A9P7FUJ2_9AGAR</name>
<keyword evidence="2" id="KW-1185">Reference proteome</keyword>
<gene>
    <name evidence="1" type="ORF">H0H81_010760</name>
</gene>
<proteinExistence type="predicted"/>
<organism evidence="1 2">
    <name type="scientific">Sphagnurus paluster</name>
    <dbReference type="NCBI Taxonomy" id="117069"/>
    <lineage>
        <taxon>Eukaryota</taxon>
        <taxon>Fungi</taxon>
        <taxon>Dikarya</taxon>
        <taxon>Basidiomycota</taxon>
        <taxon>Agaricomycotina</taxon>
        <taxon>Agaricomycetes</taxon>
        <taxon>Agaricomycetidae</taxon>
        <taxon>Agaricales</taxon>
        <taxon>Tricholomatineae</taxon>
        <taxon>Lyophyllaceae</taxon>
        <taxon>Sphagnurus</taxon>
    </lineage>
</organism>
<comment type="caution">
    <text evidence="1">The sequence shown here is derived from an EMBL/GenBank/DDBJ whole genome shotgun (WGS) entry which is preliminary data.</text>
</comment>
<protein>
    <submittedName>
        <fullName evidence="1">Uncharacterized protein</fullName>
    </submittedName>
</protein>
<reference evidence="1" key="1">
    <citation type="submission" date="2021-02" db="EMBL/GenBank/DDBJ databases">
        <authorList>
            <person name="Nieuwenhuis M."/>
            <person name="Van De Peppel L.J.J."/>
        </authorList>
    </citation>
    <scope>NUCLEOTIDE SEQUENCE</scope>
    <source>
        <strain evidence="1">D49</strain>
    </source>
</reference>
<evidence type="ECO:0000313" key="1">
    <source>
        <dbReference type="EMBL" id="KAG5635575.1"/>
    </source>
</evidence>
<feature type="non-terminal residue" evidence="1">
    <location>
        <position position="1"/>
    </location>
</feature>
<dbReference type="OrthoDB" id="2691851at2759"/>
<sequence length="250" mass="27660">LLNLTRRKDTLRKKLNTFEEFHDLAADQDIPVLPRLLRNSVKQEWGIKTTVENAHKAITRDYHPHSYSDYEKDVAIVVYELGGGAALHALNHSIIALPSRNCINPLRQEIKFHISVGGMKMGDILANIETGFKGVGPTHYKTGISLCIDEMAIERRLSYLTDTDEIAGLCHHSKALGPLVMGDDMSLVLSVAKAVRITKDVHAAHEVTVAAFARHDPESYGAQPALLLPTCKKGLDFYDAALELKMLIEG</sequence>
<accession>A0A9P7FUJ2</accession>
<reference evidence="1" key="2">
    <citation type="submission" date="2021-10" db="EMBL/GenBank/DDBJ databases">
        <title>Phylogenomics reveals ancestral predisposition of the termite-cultivated fungus Termitomyces towards a domesticated lifestyle.</title>
        <authorList>
            <person name="Auxier B."/>
            <person name="Grum-Grzhimaylo A."/>
            <person name="Cardenas M.E."/>
            <person name="Lodge J.D."/>
            <person name="Laessoe T."/>
            <person name="Pedersen O."/>
            <person name="Smith M.E."/>
            <person name="Kuyper T.W."/>
            <person name="Franco-Molano E.A."/>
            <person name="Baroni T.J."/>
            <person name="Aanen D.K."/>
        </authorList>
    </citation>
    <scope>NUCLEOTIDE SEQUENCE</scope>
    <source>
        <strain evidence="1">D49</strain>
    </source>
</reference>
<dbReference type="EMBL" id="JABCKI010006062">
    <property type="protein sequence ID" value="KAG5635575.1"/>
    <property type="molecule type" value="Genomic_DNA"/>
</dbReference>
<dbReference type="AlphaFoldDB" id="A0A9P7FUJ2"/>
<dbReference type="Proteomes" id="UP000717328">
    <property type="component" value="Unassembled WGS sequence"/>
</dbReference>
<evidence type="ECO:0000313" key="2">
    <source>
        <dbReference type="Proteomes" id="UP000717328"/>
    </source>
</evidence>